<dbReference type="PANTHER" id="PTHR43004">
    <property type="entry name" value="TRK SYSTEM POTASSIUM UPTAKE PROTEIN"/>
    <property type="match status" value="1"/>
</dbReference>
<dbReference type="InterPro" id="IPR036188">
    <property type="entry name" value="FAD/NAD-bd_sf"/>
</dbReference>
<keyword evidence="1" id="KW-0285">Flavoprotein</keyword>
<dbReference type="EMBL" id="JABBGH010000001">
    <property type="protein sequence ID" value="NML65185.1"/>
    <property type="molecule type" value="Genomic_DNA"/>
</dbReference>
<keyword evidence="5" id="KW-1185">Reference proteome</keyword>
<organism evidence="4 5">
    <name type="scientific">Hymenobacter polaris</name>
    <dbReference type="NCBI Taxonomy" id="2682546"/>
    <lineage>
        <taxon>Bacteria</taxon>
        <taxon>Pseudomonadati</taxon>
        <taxon>Bacteroidota</taxon>
        <taxon>Cytophagia</taxon>
        <taxon>Cytophagales</taxon>
        <taxon>Hymenobacteraceae</taxon>
        <taxon>Hymenobacter</taxon>
    </lineage>
</organism>
<dbReference type="GO" id="GO:0018659">
    <property type="term" value="F:4-hydroxybenzoate 3-monooxygenase activity"/>
    <property type="evidence" value="ECO:0007669"/>
    <property type="project" value="UniProtKB-EC"/>
</dbReference>
<dbReference type="Gene3D" id="3.50.50.60">
    <property type="entry name" value="FAD/NAD(P)-binding domain"/>
    <property type="match status" value="1"/>
</dbReference>
<reference evidence="4 5" key="1">
    <citation type="submission" date="2020-04" db="EMBL/GenBank/DDBJ databases">
        <title>Hymenobacter polaris sp. nov., isolated from Arctic soil.</title>
        <authorList>
            <person name="Dahal R.H."/>
        </authorList>
    </citation>
    <scope>NUCLEOTIDE SEQUENCE [LARGE SCALE GENOMIC DNA]</scope>
    <source>
        <strain evidence="4 5">RP-2-7</strain>
    </source>
</reference>
<dbReference type="Pfam" id="PF01494">
    <property type="entry name" value="FAD_binding_3"/>
    <property type="match status" value="1"/>
</dbReference>
<protein>
    <submittedName>
        <fullName evidence="4">4-hydroxybenzoate 3-monooxygenase</fullName>
        <ecNumber evidence="4">1.14.13.2</ecNumber>
    </submittedName>
</protein>
<keyword evidence="2" id="KW-0274">FAD</keyword>
<dbReference type="Proteomes" id="UP000559626">
    <property type="component" value="Unassembled WGS sequence"/>
</dbReference>
<accession>A0A7Y0AD82</accession>
<evidence type="ECO:0000256" key="2">
    <source>
        <dbReference type="ARBA" id="ARBA00022827"/>
    </source>
</evidence>
<comment type="caution">
    <text evidence="4">The sequence shown here is derived from an EMBL/GenBank/DDBJ whole genome shotgun (WGS) entry which is preliminary data.</text>
</comment>
<keyword evidence="4" id="KW-0560">Oxidoreductase</keyword>
<feature type="domain" description="FAD-binding" evidence="3">
    <location>
        <begin position="6"/>
        <end position="341"/>
    </location>
</feature>
<gene>
    <name evidence="4" type="ORF">HHL22_08210</name>
</gene>
<dbReference type="NCBIfam" id="NF006091">
    <property type="entry name" value="PRK08243.1"/>
    <property type="match status" value="1"/>
</dbReference>
<proteinExistence type="predicted"/>
<sequence length="391" mass="43175">MELSMETTVAIVGAGVAGLTLATFLHQAGVPCVVLERRDRAYLEQRQRAGVVEARGVRMFERWGLADQLLGGPVAQTIDYRLDGTSRIFELSSDDGSQGRFCTQQMLVHNLLRELLDQRAGDVRFGVTDLSIDLTDSERPRVRYADATGAHELSCAYVVGCDGSRGTSRAAIPAGVLTTYHHEFGYAWLAALVEAPLVGHPIMGVSDYGFVGQLPRGPQRSRYYLQCALSDTAEDWPNERLWHEIRRRTGDATLPEAPVLDKFFVPLRSVVHAPMQYGRLFLAGDAAHLVPPASAKGMNLALYDVDVLAQALRQAVHAHDETALQTYSDTCLAHVWRYQEFAVEMTDMLHDAGDATQHGAFRRQVARAKLAALFTSPTDARRHSEFQRGLA</sequence>
<dbReference type="EC" id="1.14.13.2" evidence="4"/>
<dbReference type="PRINTS" id="PR00420">
    <property type="entry name" value="RNGMNOXGNASE"/>
</dbReference>
<dbReference type="SUPFAM" id="SSF51905">
    <property type="entry name" value="FAD/NAD(P)-binding domain"/>
    <property type="match status" value="1"/>
</dbReference>
<dbReference type="InterPro" id="IPR050641">
    <property type="entry name" value="RIFMO-like"/>
</dbReference>
<dbReference type="Gene3D" id="3.30.9.10">
    <property type="entry name" value="D-Amino Acid Oxidase, subunit A, domain 2"/>
    <property type="match status" value="1"/>
</dbReference>
<evidence type="ECO:0000313" key="4">
    <source>
        <dbReference type="EMBL" id="NML65185.1"/>
    </source>
</evidence>
<evidence type="ECO:0000259" key="3">
    <source>
        <dbReference type="Pfam" id="PF01494"/>
    </source>
</evidence>
<dbReference type="SUPFAM" id="SSF54373">
    <property type="entry name" value="FAD-linked reductases, C-terminal domain"/>
    <property type="match status" value="1"/>
</dbReference>
<evidence type="ECO:0000313" key="5">
    <source>
        <dbReference type="Proteomes" id="UP000559626"/>
    </source>
</evidence>
<dbReference type="PANTHER" id="PTHR43004:SF3">
    <property type="entry name" value="P-HYDROXYBENZOATE HYDROXYLASE"/>
    <property type="match status" value="1"/>
</dbReference>
<keyword evidence="4" id="KW-0503">Monooxygenase</keyword>
<name>A0A7Y0AD82_9BACT</name>
<evidence type="ECO:0000256" key="1">
    <source>
        <dbReference type="ARBA" id="ARBA00022630"/>
    </source>
</evidence>
<dbReference type="AlphaFoldDB" id="A0A7Y0AD82"/>
<dbReference type="InterPro" id="IPR002938">
    <property type="entry name" value="FAD-bd"/>
</dbReference>
<dbReference type="GO" id="GO:0071949">
    <property type="term" value="F:FAD binding"/>
    <property type="evidence" value="ECO:0007669"/>
    <property type="project" value="InterPro"/>
</dbReference>